<name>A0A7K1J761_9BIFI</name>
<organism evidence="2 3">
    <name type="scientific">Bifidobacterium canis</name>
    <dbReference type="NCBI Taxonomy" id="2610880"/>
    <lineage>
        <taxon>Bacteria</taxon>
        <taxon>Bacillati</taxon>
        <taxon>Actinomycetota</taxon>
        <taxon>Actinomycetes</taxon>
        <taxon>Bifidobacteriales</taxon>
        <taxon>Bifidobacteriaceae</taxon>
        <taxon>Bifidobacterium</taxon>
    </lineage>
</organism>
<reference evidence="2 3" key="1">
    <citation type="submission" date="2019-09" db="EMBL/GenBank/DDBJ databases">
        <title>Bifidobacterium canis sp. nov., isolated from the digestive tract of German Shepherd dog puppy.</title>
        <authorList>
            <person name="Bunesova V."/>
        </authorList>
    </citation>
    <scope>NUCLEOTIDE SEQUENCE [LARGE SCALE GENOMIC DNA]</scope>
    <source>
        <strain evidence="2 3">GSD1FS</strain>
    </source>
</reference>
<keyword evidence="1" id="KW-0812">Transmembrane</keyword>
<proteinExistence type="predicted"/>
<accession>A0A7K1J761</accession>
<keyword evidence="3" id="KW-1185">Reference proteome</keyword>
<evidence type="ECO:0000313" key="2">
    <source>
        <dbReference type="EMBL" id="MUH60493.1"/>
    </source>
</evidence>
<gene>
    <name evidence="2" type="ORF">GSD1FS_1866</name>
</gene>
<feature type="transmembrane region" description="Helical" evidence="1">
    <location>
        <begin position="131"/>
        <end position="151"/>
    </location>
</feature>
<feature type="transmembrane region" description="Helical" evidence="1">
    <location>
        <begin position="21"/>
        <end position="44"/>
    </location>
</feature>
<evidence type="ECO:0000313" key="3">
    <source>
        <dbReference type="Proteomes" id="UP000487882"/>
    </source>
</evidence>
<dbReference type="PIRSF" id="PIRSF037394">
    <property type="entry name" value="ABC_thiamine-permease_YkoE_prd"/>
    <property type="match status" value="1"/>
</dbReference>
<dbReference type="RefSeq" id="WP_155589291.1">
    <property type="nucleotide sequence ID" value="NZ_WNLP01000012.1"/>
</dbReference>
<feature type="transmembrane region" description="Helical" evidence="1">
    <location>
        <begin position="172"/>
        <end position="191"/>
    </location>
</feature>
<feature type="transmembrane region" description="Helical" evidence="1">
    <location>
        <begin position="84"/>
        <end position="111"/>
    </location>
</feature>
<dbReference type="AlphaFoldDB" id="A0A7K1J761"/>
<comment type="caution">
    <text evidence="2">The sequence shown here is derived from an EMBL/GenBank/DDBJ whole genome shotgun (WGS) entry which is preliminary data.</text>
</comment>
<dbReference type="Pfam" id="PF09819">
    <property type="entry name" value="ABC_cobalt"/>
    <property type="match status" value="1"/>
</dbReference>
<protein>
    <submittedName>
        <fullName evidence="2">Hydroxymethylpyrimidine transport system permease protein</fullName>
    </submittedName>
</protein>
<dbReference type="Proteomes" id="UP000487882">
    <property type="component" value="Unassembled WGS sequence"/>
</dbReference>
<feature type="transmembrane region" description="Helical" evidence="1">
    <location>
        <begin position="50"/>
        <end position="77"/>
    </location>
</feature>
<keyword evidence="1" id="KW-1133">Transmembrane helix</keyword>
<sequence length="212" mass="22848">MSQGLTQTQQRTHSRFRWRPADIALGAALGVGCGLVFWGLNFAYMPISSVLGSILPGIASVLHAVWYFSGTLALLILRKPGAAVYVNVVGSAVEMLLGNNFAFTFVFISAILQGLFAELPFAVTRYRVFNLPMAVLSGLCTALEYGFYLLFFRYQGVALFSPRGIVHIISELVGGALIAGVFSWFLFVAIAKTGALDHFASGRAIRADAASQ</sequence>
<dbReference type="EMBL" id="WNLP01000012">
    <property type="protein sequence ID" value="MUH60493.1"/>
    <property type="molecule type" value="Genomic_DNA"/>
</dbReference>
<keyword evidence="1" id="KW-0472">Membrane</keyword>
<evidence type="ECO:0000256" key="1">
    <source>
        <dbReference type="SAM" id="Phobius"/>
    </source>
</evidence>
<dbReference type="InterPro" id="IPR017195">
    <property type="entry name" value="ABC_thiamin-permease_prd"/>
</dbReference>